<evidence type="ECO:0000313" key="1">
    <source>
        <dbReference type="EMBL" id="PYF09891.1"/>
    </source>
</evidence>
<dbReference type="Proteomes" id="UP000247727">
    <property type="component" value="Unassembled WGS sequence"/>
</dbReference>
<proteinExistence type="predicted"/>
<dbReference type="PANTHER" id="PTHR35566">
    <property type="entry name" value="BLR3599 PROTEIN"/>
    <property type="match status" value="1"/>
</dbReference>
<reference evidence="1 2" key="1">
    <citation type="submission" date="2018-06" db="EMBL/GenBank/DDBJ databases">
        <title>Genomic Encyclopedia of Type Strains, Phase III (KMG-III): the genomes of soil and plant-associated and newly described type strains.</title>
        <authorList>
            <person name="Whitman W."/>
        </authorList>
    </citation>
    <scope>NUCLEOTIDE SEQUENCE [LARGE SCALE GENOMIC DNA]</scope>
    <source>
        <strain evidence="1 2">JA737</strain>
    </source>
</reference>
<dbReference type="PANTHER" id="PTHR35566:SF1">
    <property type="entry name" value="TYPE VI SECRETION SYSTEM BASEPLATE COMPONENT TSSK1"/>
    <property type="match status" value="1"/>
</dbReference>
<dbReference type="InterPro" id="IPR010263">
    <property type="entry name" value="T6SS_TssK"/>
</dbReference>
<sequence>MSLFSKVAWKEGLFLQPQHLQQSDRSLEHLIDARLRRLVPYPGGFCRSR</sequence>
<name>A0A318TY57_9RHOB</name>
<protein>
    <recommendedName>
        <fullName evidence="3">Type VI secretion system baseplate subunit TssK</fullName>
    </recommendedName>
</protein>
<dbReference type="AlphaFoldDB" id="A0A318TY57"/>
<comment type="caution">
    <text evidence="1">The sequence shown here is derived from an EMBL/GenBank/DDBJ whole genome shotgun (WGS) entry which is preliminary data.</text>
</comment>
<organism evidence="1 2">
    <name type="scientific">Rhodobacter viridis</name>
    <dbReference type="NCBI Taxonomy" id="1054202"/>
    <lineage>
        <taxon>Bacteria</taxon>
        <taxon>Pseudomonadati</taxon>
        <taxon>Pseudomonadota</taxon>
        <taxon>Alphaproteobacteria</taxon>
        <taxon>Rhodobacterales</taxon>
        <taxon>Rhodobacter group</taxon>
        <taxon>Rhodobacter</taxon>
    </lineage>
</organism>
<evidence type="ECO:0000313" key="2">
    <source>
        <dbReference type="Proteomes" id="UP000247727"/>
    </source>
</evidence>
<dbReference type="EMBL" id="QJTK01000006">
    <property type="protein sequence ID" value="PYF09891.1"/>
    <property type="molecule type" value="Genomic_DNA"/>
</dbReference>
<gene>
    <name evidence="1" type="ORF">C8J30_10623</name>
</gene>
<evidence type="ECO:0008006" key="3">
    <source>
        <dbReference type="Google" id="ProtNLM"/>
    </source>
</evidence>
<keyword evidence="2" id="KW-1185">Reference proteome</keyword>
<accession>A0A318TY57</accession>